<keyword evidence="3" id="KW-1185">Reference proteome</keyword>
<evidence type="ECO:0000313" key="2">
    <source>
        <dbReference type="EnsemblMetazoa" id="CJA07472.1"/>
    </source>
</evidence>
<dbReference type="SMART" id="SM00225">
    <property type="entry name" value="BTB"/>
    <property type="match status" value="2"/>
</dbReference>
<evidence type="ECO:0000259" key="1">
    <source>
        <dbReference type="PROSITE" id="PS50097"/>
    </source>
</evidence>
<dbReference type="PROSITE" id="PS50097">
    <property type="entry name" value="BTB"/>
    <property type="match status" value="2"/>
</dbReference>
<proteinExistence type="predicted"/>
<dbReference type="Proteomes" id="UP000005237">
    <property type="component" value="Unassembled WGS sequence"/>
</dbReference>
<dbReference type="OMA" id="TYEPITI"/>
<feature type="domain" description="BTB" evidence="1">
    <location>
        <begin position="516"/>
        <end position="580"/>
    </location>
</feature>
<dbReference type="PANTHER" id="PTHR22743:SF165">
    <property type="entry name" value="BTB AND MATH DOMAIN CONTAINING-RELATED"/>
    <property type="match status" value="1"/>
</dbReference>
<dbReference type="SUPFAM" id="SSF54695">
    <property type="entry name" value="POZ domain"/>
    <property type="match status" value="2"/>
</dbReference>
<dbReference type="CDD" id="cd01165">
    <property type="entry name" value="BTB_POZ"/>
    <property type="match status" value="1"/>
</dbReference>
<accession>A0A8R1HP05</accession>
<dbReference type="Gene3D" id="3.30.710.10">
    <property type="entry name" value="Potassium Channel Kv1.1, Chain A"/>
    <property type="match status" value="2"/>
</dbReference>
<reference evidence="3" key="1">
    <citation type="submission" date="2010-08" db="EMBL/GenBank/DDBJ databases">
        <authorList>
            <consortium name="Caenorhabditis japonica Sequencing Consortium"/>
            <person name="Wilson R.K."/>
        </authorList>
    </citation>
    <scope>NUCLEOTIDE SEQUENCE [LARGE SCALE GENOMIC DNA]</scope>
    <source>
        <strain evidence="3">DF5081</strain>
    </source>
</reference>
<sequence>MIRQEPKIEFLYENVDLSTFEKPKCDEVDFAAFEDVHAKACLRISKNADLEVQLRRDGPPDDQWLARGTITIILWNEQFHMDGSYPATWCNEKPVHVVDLMSRKALKQELSSRDEELFNVDVTITFDKWQGLKVLKHFQFGHKYQESDLHVVVKEREFFVNSRMLFQEIPVFREYLEKSYEPGTTKYVLADLQGEYSEKAFDTMLQTAFRCSFITNIHEIGEVLTLAFRFNYQTLKKKCEYFLINEPENDWMQKLVFADLYDLSVLRQNILQNLVGLTQIRKHLHLHRFLSTETLRLVMEKAIELQAQKRYGDAPPSLYEKTYDLHEITENRWERLKRLPLTGPAPMIGESDVTTCVEKFESTFMPKHFGVDLITPKFSFAEKQLNLFTYKIQLGPDYRMLFKLDWNTVQTGNFVWSVNTAVHIRMTFLGGAHHWEHSERVCFDYDHQYVYFDGPQIQKVFPGGYEHLLDGLGNNPTLPKVEILTVVEKIRGLELPDEDYGDSDSMDDEWILQPSRTSPIVCCGKYLYVDKEVLRAKSRVFAKIFEQTYEPITIPISYDKFDVFASYLDVLHGDDVELDYRNVFGMTELARIFQTPGVLAASVEWLTDEPSMGKLQKLEMAEGYGIPELQKNVTDTILSLNELFALLRYLPNMSRRLIQILQDRLECLPLPEHDDTDEEN</sequence>
<feature type="domain" description="BTB" evidence="1">
    <location>
        <begin position="147"/>
        <end position="209"/>
    </location>
</feature>
<dbReference type="InterPro" id="IPR000210">
    <property type="entry name" value="BTB/POZ_dom"/>
</dbReference>
<evidence type="ECO:0000313" key="3">
    <source>
        <dbReference type="Proteomes" id="UP000005237"/>
    </source>
</evidence>
<protein>
    <recommendedName>
        <fullName evidence="1">BTB domain-containing protein</fullName>
    </recommendedName>
</protein>
<dbReference type="EnsemblMetazoa" id="CJA07472.1">
    <property type="protein sequence ID" value="CJA07472.1"/>
    <property type="gene ID" value="WBGene00126676"/>
</dbReference>
<dbReference type="AlphaFoldDB" id="A0A8R1HP05"/>
<reference evidence="2" key="2">
    <citation type="submission" date="2022-06" db="UniProtKB">
        <authorList>
            <consortium name="EnsemblMetazoa"/>
        </authorList>
    </citation>
    <scope>IDENTIFICATION</scope>
    <source>
        <strain evidence="2">DF5081</strain>
    </source>
</reference>
<name>A0A8R1HP05_CAEJA</name>
<dbReference type="PANTHER" id="PTHR22743">
    <property type="entry name" value="MEPRIN/TRAF-LIKE MATH FAMILY-C.ELEGANS"/>
    <property type="match status" value="1"/>
</dbReference>
<organism evidence="2 3">
    <name type="scientific">Caenorhabditis japonica</name>
    <dbReference type="NCBI Taxonomy" id="281687"/>
    <lineage>
        <taxon>Eukaryota</taxon>
        <taxon>Metazoa</taxon>
        <taxon>Ecdysozoa</taxon>
        <taxon>Nematoda</taxon>
        <taxon>Chromadorea</taxon>
        <taxon>Rhabditida</taxon>
        <taxon>Rhabditina</taxon>
        <taxon>Rhabditomorpha</taxon>
        <taxon>Rhabditoidea</taxon>
        <taxon>Rhabditidae</taxon>
        <taxon>Peloderinae</taxon>
        <taxon>Caenorhabditis</taxon>
    </lineage>
</organism>
<dbReference type="Pfam" id="PF00651">
    <property type="entry name" value="BTB"/>
    <property type="match status" value="2"/>
</dbReference>
<dbReference type="InterPro" id="IPR011333">
    <property type="entry name" value="SKP1/BTB/POZ_sf"/>
</dbReference>
<dbReference type="InterPro" id="IPR052664">
    <property type="entry name" value="BTB-MATH_domain_protein"/>
</dbReference>